<dbReference type="Proteomes" id="UP001156708">
    <property type="component" value="Unassembled WGS sequence"/>
</dbReference>
<keyword evidence="2" id="KW-1185">Reference proteome</keyword>
<dbReference type="RefSeq" id="WP_228124006.1">
    <property type="nucleotide sequence ID" value="NZ_BARA01000108.1"/>
</dbReference>
<comment type="caution">
    <text evidence="1">The sequence shown here is derived from an EMBL/GenBank/DDBJ whole genome shotgun (WGS) entry which is preliminary data.</text>
</comment>
<protein>
    <submittedName>
        <fullName evidence="1">Uncharacterized protein</fullName>
    </submittedName>
</protein>
<gene>
    <name evidence="1" type="ORF">GCM10007872_25800</name>
</gene>
<reference evidence="2" key="1">
    <citation type="journal article" date="2019" name="Int. J. Syst. Evol. Microbiol.">
        <title>The Global Catalogue of Microorganisms (GCM) 10K type strain sequencing project: providing services to taxonomists for standard genome sequencing and annotation.</title>
        <authorList>
            <consortium name="The Broad Institute Genomics Platform"/>
            <consortium name="The Broad Institute Genome Sequencing Center for Infectious Disease"/>
            <person name="Wu L."/>
            <person name="Ma J."/>
        </authorList>
    </citation>
    <scope>NUCLEOTIDE SEQUENCE [LARGE SCALE GENOMIC DNA]</scope>
    <source>
        <strain evidence="2">NBRC 12467</strain>
    </source>
</reference>
<evidence type="ECO:0000313" key="1">
    <source>
        <dbReference type="EMBL" id="GLQ85670.1"/>
    </source>
</evidence>
<organism evidence="1 2">
    <name type="scientific">Gluconobacter sphaericus NBRC 12467</name>
    <dbReference type="NCBI Taxonomy" id="1307951"/>
    <lineage>
        <taxon>Bacteria</taxon>
        <taxon>Pseudomonadati</taxon>
        <taxon>Pseudomonadota</taxon>
        <taxon>Alphaproteobacteria</taxon>
        <taxon>Acetobacterales</taxon>
        <taxon>Acetobacteraceae</taxon>
        <taxon>Gluconobacter</taxon>
    </lineage>
</organism>
<dbReference type="EMBL" id="BSNZ01000020">
    <property type="protein sequence ID" value="GLQ85670.1"/>
    <property type="molecule type" value="Genomic_DNA"/>
</dbReference>
<proteinExistence type="predicted"/>
<evidence type="ECO:0000313" key="2">
    <source>
        <dbReference type="Proteomes" id="UP001156708"/>
    </source>
</evidence>
<dbReference type="AlphaFoldDB" id="A0AA37WAN5"/>
<accession>A0AA37WAN5</accession>
<sequence length="107" mass="12173">MPFLHNAAGLPTMKSSPSKPEFQDWLILAEDGRHVVLGRYSNPTDEEISRVTHALAAQGIGGWLAQGCGHYYQKRQQYSLQKICVLTESSIPWEVAEVRFHHLRKEQ</sequence>
<name>A0AA37WAN5_9PROT</name>